<dbReference type="GO" id="GO:0005874">
    <property type="term" value="C:microtubule"/>
    <property type="evidence" value="ECO:0007669"/>
    <property type="project" value="UniProtKB-KW"/>
</dbReference>
<feature type="region of interest" description="Disordered" evidence="7">
    <location>
        <begin position="1041"/>
        <end position="1071"/>
    </location>
</feature>
<accession>A0A9P0MUW9</accession>
<feature type="compositionally biased region" description="Polar residues" evidence="7">
    <location>
        <begin position="899"/>
        <end position="911"/>
    </location>
</feature>
<feature type="compositionally biased region" description="Low complexity" evidence="7">
    <location>
        <begin position="884"/>
        <end position="898"/>
    </location>
</feature>
<evidence type="ECO:0000256" key="5">
    <source>
        <dbReference type="ARBA" id="ARBA00023212"/>
    </source>
</evidence>
<organism evidence="8 9">
    <name type="scientific">Nezara viridula</name>
    <name type="common">Southern green stink bug</name>
    <name type="synonym">Cimex viridulus</name>
    <dbReference type="NCBI Taxonomy" id="85310"/>
    <lineage>
        <taxon>Eukaryota</taxon>
        <taxon>Metazoa</taxon>
        <taxon>Ecdysozoa</taxon>
        <taxon>Arthropoda</taxon>
        <taxon>Hexapoda</taxon>
        <taxon>Insecta</taxon>
        <taxon>Pterygota</taxon>
        <taxon>Neoptera</taxon>
        <taxon>Paraneoptera</taxon>
        <taxon>Hemiptera</taxon>
        <taxon>Heteroptera</taxon>
        <taxon>Panheteroptera</taxon>
        <taxon>Pentatomomorpha</taxon>
        <taxon>Pentatomoidea</taxon>
        <taxon>Pentatomidae</taxon>
        <taxon>Pentatominae</taxon>
        <taxon>Nezara</taxon>
    </lineage>
</organism>
<evidence type="ECO:0000256" key="7">
    <source>
        <dbReference type="SAM" id="MobiDB-lite"/>
    </source>
</evidence>
<protein>
    <recommendedName>
        <fullName evidence="6">Microtubule-associated protein</fullName>
    </recommendedName>
</protein>
<feature type="region of interest" description="Disordered" evidence="7">
    <location>
        <begin position="132"/>
        <end position="681"/>
    </location>
</feature>
<dbReference type="GO" id="GO:0008017">
    <property type="term" value="F:microtubule binding"/>
    <property type="evidence" value="ECO:0007669"/>
    <property type="project" value="InterPro"/>
</dbReference>
<feature type="compositionally biased region" description="Polar residues" evidence="7">
    <location>
        <begin position="211"/>
        <end position="306"/>
    </location>
</feature>
<feature type="compositionally biased region" description="Basic and acidic residues" evidence="7">
    <location>
        <begin position="798"/>
        <end position="810"/>
    </location>
</feature>
<feature type="compositionally biased region" description="Basic and acidic residues" evidence="7">
    <location>
        <begin position="1046"/>
        <end position="1071"/>
    </location>
</feature>
<keyword evidence="5 6" id="KW-0206">Cytoskeleton</keyword>
<keyword evidence="6" id="KW-0493">Microtubule</keyword>
<feature type="region of interest" description="Disordered" evidence="7">
    <location>
        <begin position="720"/>
        <end position="744"/>
    </location>
</feature>
<feature type="compositionally biased region" description="Polar residues" evidence="7">
    <location>
        <begin position="942"/>
        <end position="958"/>
    </location>
</feature>
<feature type="compositionally biased region" description="Low complexity" evidence="7">
    <location>
        <begin position="608"/>
        <end position="625"/>
    </location>
</feature>
<dbReference type="GO" id="GO:0043005">
    <property type="term" value="C:neuron projection"/>
    <property type="evidence" value="ECO:0007669"/>
    <property type="project" value="TreeGrafter"/>
</dbReference>
<feature type="compositionally biased region" description="Basic and acidic residues" evidence="7">
    <location>
        <begin position="856"/>
        <end position="867"/>
    </location>
</feature>
<feature type="compositionally biased region" description="Low complexity" evidence="7">
    <location>
        <begin position="309"/>
        <end position="340"/>
    </location>
</feature>
<feature type="compositionally biased region" description="Basic and acidic residues" evidence="7">
    <location>
        <begin position="491"/>
        <end position="506"/>
    </location>
</feature>
<comment type="subcellular location">
    <subcellularLocation>
        <location evidence="1 6">Cytoplasm</location>
        <location evidence="1 6">Cytoskeleton</location>
    </subcellularLocation>
</comment>
<feature type="compositionally biased region" description="Low complexity" evidence="7">
    <location>
        <begin position="435"/>
        <end position="447"/>
    </location>
</feature>
<sequence>MDVSVSFLSNACQVEEERGGNQEEVPPQGKQRIQTQSWPRPQNRPPPHQQQNPHHFQQQDYSNQGESQDRRKSVTFGPAIRKDIPPDIRPPPIQQGVVIRRPSPWAVLRAKLPTGENIPVLRPVISNEHLIQRMQNPEAAGRPPSRPPLSRPGSQESVRPPYIQRNDSVVGRPPSSPRPSAGPMRPPSRTSMSSKDEEDETITNEMKGGQASMTRPNSGQKVQGQQNQMPTAAQSPIIQIANHPQNPIQMNQPIKTQQNPVPSNLQPQSTQQYNQSPVSQMTAPTMPSKPQTPGLTNQQTSQQSYVQGIPSQNYTSQQQQNINTQPQQNQHSQPQISNSNTPPPPVQTQIPVSPANGNQTHPPNAIQSTPPKSGIQTQAQISSNSVPQAPAQNNVQNMPPSSIPQASAQNPIQGTPNSDSQTPAKNSFQNILNSGPQTTAGTTQPTAVQNTVPSSPVGARRPDPVRPTNPIPSLNKNSSPQKQENISSNNEDNKVMKPAETAKEIKTIQNRSQNDIVKEQKENDSPKKVNGLQEKPLHKPPIIVDATLKRPKDLKSPSLTRKAEEIGQTAKENEPPRPESSKKENTPNKVQESAVVNGNHESPKKSKTAPPKKLGTAQSPLKSPNKPLPKTPETPGSADKKKVPMNKVQVGAAPSPNLKSVKSKIGSLENAKHKPGGGHVKIEHRKLNFNVAPKIEAKNDTYTPGGGDKKIQQVKLQWNAKPKVGSLDNAAHKPGGGDKKIESVKLDFKEKAKPKVGSKDNIKHVAGGGTVKIEDQKLELKAQSKVGSLDNVKYKPGGGDKKIFDDKEYLKQMASTSMDSLNQERKKRSRCNSTSSQDSKYKSDEKLGSRLSLKSEGQKDQPKEKSPQRPTDQNSNQVNDKNAPESQSKSSKSAEQPSATKIKTNGLNYQGVSKDANGNGKTQETYKDEVRNDETKIKNEIYEQQSSINKQPSTTPLSTDDKKPPMKPIAQPSQNPTAVQGKDPLPNFGVNDSVNISNQIRPPVPSMGRSQISPPSQTPQKNISGLPPNVRLAKDLIKEASINDGIVEKSLTEKTEKESRPIDSTRHTNVK</sequence>
<dbReference type="OrthoDB" id="9378527at2759"/>
<dbReference type="AlphaFoldDB" id="A0A9P0MUW9"/>
<dbReference type="PANTHER" id="PTHR11501:SF18">
    <property type="entry name" value="MICROTUBULE-ASSOCIATED PROTEIN"/>
    <property type="match status" value="1"/>
</dbReference>
<feature type="compositionally biased region" description="Polar residues" evidence="7">
    <location>
        <begin position="1008"/>
        <end position="1023"/>
    </location>
</feature>
<reference evidence="8" key="1">
    <citation type="submission" date="2022-01" db="EMBL/GenBank/DDBJ databases">
        <authorList>
            <person name="King R."/>
        </authorList>
    </citation>
    <scope>NUCLEOTIDE SEQUENCE</scope>
</reference>
<feature type="compositionally biased region" description="Polar residues" evidence="7">
    <location>
        <begin position="1"/>
        <end position="12"/>
    </location>
</feature>
<evidence type="ECO:0000313" key="9">
    <source>
        <dbReference type="Proteomes" id="UP001152798"/>
    </source>
</evidence>
<feature type="compositionally biased region" description="Low complexity" evidence="7">
    <location>
        <begin position="178"/>
        <end position="193"/>
    </location>
</feature>
<gene>
    <name evidence="8" type="ORF">NEZAVI_LOCUS14007</name>
</gene>
<dbReference type="PROSITE" id="PS51491">
    <property type="entry name" value="TAU_MAP_2"/>
    <property type="match status" value="3"/>
</dbReference>
<dbReference type="GO" id="GO:0000226">
    <property type="term" value="P:microtubule cytoskeleton organization"/>
    <property type="evidence" value="ECO:0007669"/>
    <property type="project" value="TreeGrafter"/>
</dbReference>
<evidence type="ECO:0000313" key="8">
    <source>
        <dbReference type="EMBL" id="CAH1405954.1"/>
    </source>
</evidence>
<keyword evidence="2 6" id="KW-0963">Cytoplasm</keyword>
<feature type="region of interest" description="Disordered" evidence="7">
    <location>
        <begin position="1"/>
        <end position="102"/>
    </location>
</feature>
<keyword evidence="3" id="KW-0597">Phosphoprotein</keyword>
<feature type="compositionally biased region" description="Basic and acidic residues" evidence="7">
    <location>
        <begin position="839"/>
        <end position="848"/>
    </location>
</feature>
<dbReference type="InterPro" id="IPR027324">
    <property type="entry name" value="MAP2/MAP4/Tau"/>
</dbReference>
<dbReference type="PANTHER" id="PTHR11501">
    <property type="entry name" value="MICROTUBULE-ASSOCIATED PROTEIN"/>
    <property type="match status" value="1"/>
</dbReference>
<feature type="compositionally biased region" description="Basic and acidic residues" evidence="7">
    <location>
        <begin position="516"/>
        <end position="527"/>
    </location>
</feature>
<feature type="compositionally biased region" description="Polar residues" evidence="7">
    <location>
        <begin position="587"/>
        <end position="600"/>
    </location>
</feature>
<evidence type="ECO:0000256" key="2">
    <source>
        <dbReference type="ARBA" id="ARBA00022490"/>
    </source>
</evidence>
<dbReference type="GO" id="GO:0031175">
    <property type="term" value="P:neuron projection development"/>
    <property type="evidence" value="ECO:0007669"/>
    <property type="project" value="TreeGrafter"/>
</dbReference>
<dbReference type="Pfam" id="PF00418">
    <property type="entry name" value="Tubulin-binding"/>
    <property type="match status" value="4"/>
</dbReference>
<feature type="compositionally biased region" description="Low complexity" evidence="7">
    <location>
        <begin position="49"/>
        <end position="59"/>
    </location>
</feature>
<feature type="compositionally biased region" description="Polar residues" evidence="7">
    <location>
        <begin position="990"/>
        <end position="1000"/>
    </location>
</feature>
<evidence type="ECO:0000256" key="3">
    <source>
        <dbReference type="ARBA" id="ARBA00022553"/>
    </source>
</evidence>
<name>A0A9P0MUW9_NEZVI</name>
<dbReference type="PROSITE" id="PS00229">
    <property type="entry name" value="TAU_MAP_1"/>
    <property type="match status" value="2"/>
</dbReference>
<dbReference type="Proteomes" id="UP001152798">
    <property type="component" value="Chromosome 6"/>
</dbReference>
<feature type="compositionally biased region" description="Basic and acidic residues" evidence="7">
    <location>
        <begin position="735"/>
        <end position="744"/>
    </location>
</feature>
<evidence type="ECO:0000256" key="6">
    <source>
        <dbReference type="RuleBase" id="RU000686"/>
    </source>
</evidence>
<proteinExistence type="predicted"/>
<feature type="region of interest" description="Disordered" evidence="7">
    <location>
        <begin position="783"/>
        <end position="1028"/>
    </location>
</feature>
<keyword evidence="4" id="KW-0677">Repeat</keyword>
<feature type="compositionally biased region" description="Polar residues" evidence="7">
    <location>
        <begin position="471"/>
        <end position="490"/>
    </location>
</feature>
<feature type="compositionally biased region" description="Basic and acidic residues" evidence="7">
    <location>
        <begin position="924"/>
        <end position="941"/>
    </location>
</feature>
<evidence type="ECO:0000256" key="4">
    <source>
        <dbReference type="ARBA" id="ARBA00022737"/>
    </source>
</evidence>
<dbReference type="InterPro" id="IPR001084">
    <property type="entry name" value="MAP_tubulin-bd_rpt"/>
</dbReference>
<feature type="compositionally biased region" description="Basic and acidic residues" evidence="7">
    <location>
        <begin position="547"/>
        <end position="586"/>
    </location>
</feature>
<dbReference type="EMBL" id="OV725082">
    <property type="protein sequence ID" value="CAH1405954.1"/>
    <property type="molecule type" value="Genomic_DNA"/>
</dbReference>
<keyword evidence="9" id="KW-1185">Reference proteome</keyword>
<evidence type="ECO:0000256" key="1">
    <source>
        <dbReference type="ARBA" id="ARBA00004245"/>
    </source>
</evidence>
<feature type="compositionally biased region" description="Polar residues" evidence="7">
    <location>
        <begin position="355"/>
        <end position="434"/>
    </location>
</feature>
<feature type="compositionally biased region" description="Polar residues" evidence="7">
    <location>
        <begin position="868"/>
        <end position="880"/>
    </location>
</feature>